<evidence type="ECO:0000313" key="2">
    <source>
        <dbReference type="EMBL" id="QIG44964.1"/>
    </source>
</evidence>
<dbReference type="InterPro" id="IPR036689">
    <property type="entry name" value="ESAT-6-like_sf"/>
</dbReference>
<keyword evidence="1" id="KW-0175">Coiled coil</keyword>
<dbReference type="AlphaFoldDB" id="A0A6G6WI99"/>
<accession>A0A6G6WI99</accession>
<reference evidence="2 3" key="1">
    <citation type="submission" date="2020-02" db="EMBL/GenBank/DDBJ databases">
        <title>Full genome sequence of Nocardioides sp. R-3366.</title>
        <authorList>
            <person name="Im W.-T."/>
        </authorList>
    </citation>
    <scope>NUCLEOTIDE SEQUENCE [LARGE SCALE GENOMIC DNA]</scope>
    <source>
        <strain evidence="2 3">R-3366</strain>
    </source>
</reference>
<proteinExistence type="predicted"/>
<feature type="coiled-coil region" evidence="1">
    <location>
        <begin position="47"/>
        <end position="98"/>
    </location>
</feature>
<dbReference type="EMBL" id="CP049257">
    <property type="protein sequence ID" value="QIG44964.1"/>
    <property type="molecule type" value="Genomic_DNA"/>
</dbReference>
<protein>
    <submittedName>
        <fullName evidence="2">Uncharacterized protein</fullName>
    </submittedName>
</protein>
<evidence type="ECO:0000256" key="1">
    <source>
        <dbReference type="SAM" id="Coils"/>
    </source>
</evidence>
<sequence length="126" mass="13972">MYGDTDVMRKHADRLREQGADIRALADQLVSQAEAVTWAGRAGDSMRERIRERAARLREAAERHEVAADSLEDHTQTVDDLKDTIAAAERRATALVDDGTLPAFESPAPGHKDWLAVTLPRVEERG</sequence>
<dbReference type="RefSeq" id="WP_165237052.1">
    <property type="nucleotide sequence ID" value="NZ_CP049257.1"/>
</dbReference>
<organism evidence="2 3">
    <name type="scientific">Nocardioides anomalus</name>
    <dbReference type="NCBI Taxonomy" id="2712223"/>
    <lineage>
        <taxon>Bacteria</taxon>
        <taxon>Bacillati</taxon>
        <taxon>Actinomycetota</taxon>
        <taxon>Actinomycetes</taxon>
        <taxon>Propionibacteriales</taxon>
        <taxon>Nocardioidaceae</taxon>
        <taxon>Nocardioides</taxon>
    </lineage>
</organism>
<keyword evidence="3" id="KW-1185">Reference proteome</keyword>
<dbReference type="KEGG" id="nano:G5V58_21275"/>
<name>A0A6G6WI99_9ACTN</name>
<dbReference type="SUPFAM" id="SSF140453">
    <property type="entry name" value="EsxAB dimer-like"/>
    <property type="match status" value="1"/>
</dbReference>
<gene>
    <name evidence="2" type="ORF">G5V58_21275</name>
</gene>
<dbReference type="Proteomes" id="UP000502996">
    <property type="component" value="Chromosome"/>
</dbReference>
<dbReference type="Gene3D" id="1.20.5.170">
    <property type="match status" value="1"/>
</dbReference>
<evidence type="ECO:0000313" key="3">
    <source>
        <dbReference type="Proteomes" id="UP000502996"/>
    </source>
</evidence>